<name>A0A0M2H705_MICTR</name>
<evidence type="ECO:0000259" key="1">
    <source>
        <dbReference type="Pfam" id="PF04230"/>
    </source>
</evidence>
<dbReference type="InterPro" id="IPR007345">
    <property type="entry name" value="Polysacch_pyruvyl_Trfase"/>
</dbReference>
<organism evidence="2 3">
    <name type="scientific">Microbacterium trichothecenolyticum</name>
    <name type="common">Aureobacterium trichothecenolyticum</name>
    <dbReference type="NCBI Taxonomy" id="69370"/>
    <lineage>
        <taxon>Bacteria</taxon>
        <taxon>Bacillati</taxon>
        <taxon>Actinomycetota</taxon>
        <taxon>Actinomycetes</taxon>
        <taxon>Micrococcales</taxon>
        <taxon>Microbacteriaceae</taxon>
        <taxon>Microbacterium</taxon>
    </lineage>
</organism>
<comment type="caution">
    <text evidence="2">The sequence shown here is derived from an EMBL/GenBank/DDBJ whole genome shotgun (WGS) entry which is preliminary data.</text>
</comment>
<dbReference type="PANTHER" id="PTHR36836">
    <property type="entry name" value="COLANIC ACID BIOSYNTHESIS PROTEIN WCAK"/>
    <property type="match status" value="1"/>
</dbReference>
<accession>A0A0M2H705</accession>
<dbReference type="Pfam" id="PF04230">
    <property type="entry name" value="PS_pyruv_trans"/>
    <property type="match status" value="1"/>
</dbReference>
<evidence type="ECO:0000313" key="3">
    <source>
        <dbReference type="Proteomes" id="UP000034098"/>
    </source>
</evidence>
<feature type="domain" description="Polysaccharide pyruvyl transferase" evidence="1">
    <location>
        <begin position="137"/>
        <end position="316"/>
    </location>
</feature>
<sequence length="389" mass="41059">MVDRIFLNIAPDTHARDHVLIAPPGRGNIGDQALVEAFVEAVAGHVHVVVRSDADVLVPEHLEDRMTTVPLPALVYGTAIGRARDLRTLATLLAGARSFSVIGADVMDGAYVERASVSRSLLARRAAELGYDSRIVGFSWNKAPSSGAKAALRAASDAGVALYLRDPYSADRARVDGLRVRDAADIVFTAGTRDDDAVARWIPDLEPDGRLALVNASGLVGAAVDAYTETVALLRGHGYRVAIIPHVSRHGADDLPLCRTIAERFEGDDGVTLIPRLLSPGEVRGLGARADIAVTGRMHLAVMSLMAGTPAVTVATQGKVEGLMSLFGTPQLCVEPGDGFERRLRGAVVATLSDLPRMRAAIGARVADVVGLAWANVAGLRAEVKEGVR</sequence>
<evidence type="ECO:0000313" key="2">
    <source>
        <dbReference type="EMBL" id="KJL40332.1"/>
    </source>
</evidence>
<protein>
    <submittedName>
        <fullName evidence="2">Colanic acid biosynthesis protein</fullName>
    </submittedName>
</protein>
<dbReference type="Proteomes" id="UP000034098">
    <property type="component" value="Unassembled WGS sequence"/>
</dbReference>
<reference evidence="2 3" key="1">
    <citation type="submission" date="2015-02" db="EMBL/GenBank/DDBJ databases">
        <title>Draft genome sequences of ten Microbacterium spp. with emphasis on heavy metal contaminated environments.</title>
        <authorList>
            <person name="Corretto E."/>
        </authorList>
    </citation>
    <scope>NUCLEOTIDE SEQUENCE [LARGE SCALE GENOMIC DNA]</scope>
    <source>
        <strain evidence="2 3">DSM 8608</strain>
    </source>
</reference>
<dbReference type="EMBL" id="JYJA01000040">
    <property type="protein sequence ID" value="KJL40332.1"/>
    <property type="molecule type" value="Genomic_DNA"/>
</dbReference>
<proteinExistence type="predicted"/>
<dbReference type="PATRIC" id="fig|69370.6.peg.3728"/>
<dbReference type="PANTHER" id="PTHR36836:SF1">
    <property type="entry name" value="COLANIC ACID BIOSYNTHESIS PROTEIN WCAK"/>
    <property type="match status" value="1"/>
</dbReference>
<gene>
    <name evidence="2" type="ORF">RS82_03661</name>
</gene>
<dbReference type="AlphaFoldDB" id="A0A0M2H705"/>
<keyword evidence="3" id="KW-1185">Reference proteome</keyword>